<organism evidence="2 3">
    <name type="scientific">Brumimicrobium salinarum</name>
    <dbReference type="NCBI Taxonomy" id="2058658"/>
    <lineage>
        <taxon>Bacteria</taxon>
        <taxon>Pseudomonadati</taxon>
        <taxon>Bacteroidota</taxon>
        <taxon>Flavobacteriia</taxon>
        <taxon>Flavobacteriales</taxon>
        <taxon>Crocinitomicaceae</taxon>
        <taxon>Brumimicrobium</taxon>
    </lineage>
</organism>
<feature type="chain" id="PRO_5014176482" evidence="1">
    <location>
        <begin position="29"/>
        <end position="106"/>
    </location>
</feature>
<comment type="caution">
    <text evidence="2">The sequence shown here is derived from an EMBL/GenBank/DDBJ whole genome shotgun (WGS) entry which is preliminary data.</text>
</comment>
<evidence type="ECO:0000313" key="2">
    <source>
        <dbReference type="EMBL" id="PKR80200.1"/>
    </source>
</evidence>
<name>A0A2I0R1C5_9FLAO</name>
<proteinExistence type="predicted"/>
<evidence type="ECO:0000256" key="1">
    <source>
        <dbReference type="SAM" id="SignalP"/>
    </source>
</evidence>
<keyword evidence="3" id="KW-1185">Reference proteome</keyword>
<dbReference type="PROSITE" id="PS51257">
    <property type="entry name" value="PROKAR_LIPOPROTEIN"/>
    <property type="match status" value="1"/>
</dbReference>
<dbReference type="Proteomes" id="UP000236654">
    <property type="component" value="Unassembled WGS sequence"/>
</dbReference>
<keyword evidence="1" id="KW-0732">Signal</keyword>
<protein>
    <submittedName>
        <fullName evidence="2">Uncharacterized protein</fullName>
    </submittedName>
</protein>
<evidence type="ECO:0000313" key="3">
    <source>
        <dbReference type="Proteomes" id="UP000236654"/>
    </source>
</evidence>
<reference evidence="2 3" key="1">
    <citation type="submission" date="2017-12" db="EMBL/GenBank/DDBJ databases">
        <title>The draft genome sequence of Brumimicrobium saltpan LHR20.</title>
        <authorList>
            <person name="Do Z.-J."/>
            <person name="Luo H.-R."/>
        </authorList>
    </citation>
    <scope>NUCLEOTIDE SEQUENCE [LARGE SCALE GENOMIC DNA]</scope>
    <source>
        <strain evidence="2 3">LHR20</strain>
    </source>
</reference>
<dbReference type="EMBL" id="PJNI01000012">
    <property type="protein sequence ID" value="PKR80200.1"/>
    <property type="molecule type" value="Genomic_DNA"/>
</dbReference>
<gene>
    <name evidence="2" type="ORF">CW751_11090</name>
</gene>
<accession>A0A2I0R1C5</accession>
<dbReference type="RefSeq" id="WP_101335102.1">
    <property type="nucleotide sequence ID" value="NZ_PJNI01000012.1"/>
</dbReference>
<dbReference type="AlphaFoldDB" id="A0A2I0R1C5"/>
<sequence>MFKISIVRILSIALCALLLISCECRRTASGNVLDISTKLPIDSVFVKGIERVYNEYYTNSEGEYYMTTGMIGAVGGCPSITISFSKEGYYEKTLINPNGDVYLMKK</sequence>
<feature type="signal peptide" evidence="1">
    <location>
        <begin position="1"/>
        <end position="28"/>
    </location>
</feature>
<dbReference type="OrthoDB" id="1201225at2"/>